<gene>
    <name evidence="9" type="ORF">VTJ49DRAFT_1447</name>
</gene>
<feature type="transmembrane region" description="Helical" evidence="7">
    <location>
        <begin position="222"/>
        <end position="241"/>
    </location>
</feature>
<protein>
    <recommendedName>
        <fullName evidence="8">Rhodopsin domain-containing protein</fullName>
    </recommendedName>
</protein>
<evidence type="ECO:0000256" key="1">
    <source>
        <dbReference type="ARBA" id="ARBA00004141"/>
    </source>
</evidence>
<dbReference type="PANTHER" id="PTHR33048">
    <property type="entry name" value="PTH11-LIKE INTEGRAL MEMBRANE PROTEIN (AFU_ORTHOLOGUE AFUA_5G11245)"/>
    <property type="match status" value="1"/>
</dbReference>
<comment type="similarity">
    <text evidence="5">Belongs to the SAT4 family.</text>
</comment>
<comment type="caution">
    <text evidence="9">The sequence shown here is derived from an EMBL/GenBank/DDBJ whole genome shotgun (WGS) entry which is preliminary data.</text>
</comment>
<comment type="subcellular location">
    <subcellularLocation>
        <location evidence="1">Membrane</location>
        <topology evidence="1">Multi-pass membrane protein</topology>
    </subcellularLocation>
</comment>
<feature type="transmembrane region" description="Helical" evidence="7">
    <location>
        <begin position="142"/>
        <end position="161"/>
    </location>
</feature>
<feature type="transmembrane region" description="Helical" evidence="7">
    <location>
        <begin position="20"/>
        <end position="42"/>
    </location>
</feature>
<dbReference type="InterPro" id="IPR049326">
    <property type="entry name" value="Rhodopsin_dom_fungi"/>
</dbReference>
<accession>A0ABR3VCT0</accession>
<feature type="transmembrane region" description="Helical" evidence="7">
    <location>
        <begin position="184"/>
        <end position="210"/>
    </location>
</feature>
<dbReference type="Pfam" id="PF20684">
    <property type="entry name" value="Fung_rhodopsin"/>
    <property type="match status" value="1"/>
</dbReference>
<proteinExistence type="inferred from homology"/>
<evidence type="ECO:0000256" key="5">
    <source>
        <dbReference type="ARBA" id="ARBA00038359"/>
    </source>
</evidence>
<evidence type="ECO:0000313" key="9">
    <source>
        <dbReference type="EMBL" id="KAL1839509.1"/>
    </source>
</evidence>
<evidence type="ECO:0000256" key="7">
    <source>
        <dbReference type="SAM" id="Phobius"/>
    </source>
</evidence>
<evidence type="ECO:0000259" key="8">
    <source>
        <dbReference type="Pfam" id="PF20684"/>
    </source>
</evidence>
<feature type="transmembrane region" description="Helical" evidence="7">
    <location>
        <begin position="256"/>
        <end position="278"/>
    </location>
</feature>
<keyword evidence="3 7" id="KW-1133">Transmembrane helix</keyword>
<feature type="region of interest" description="Disordered" evidence="6">
    <location>
        <begin position="288"/>
        <end position="314"/>
    </location>
</feature>
<name>A0ABR3VCT0_HUMIN</name>
<feature type="transmembrane region" description="Helical" evidence="7">
    <location>
        <begin position="112"/>
        <end position="130"/>
    </location>
</feature>
<evidence type="ECO:0000256" key="3">
    <source>
        <dbReference type="ARBA" id="ARBA00022989"/>
    </source>
</evidence>
<dbReference type="PANTHER" id="PTHR33048:SF19">
    <property type="entry name" value="MEMBRANE PROTEIN PTH11-LIKE, PUTATIVE (AFU_ORTHOLOGUE AFUA_1G14080)-RELATED"/>
    <property type="match status" value="1"/>
</dbReference>
<evidence type="ECO:0000256" key="2">
    <source>
        <dbReference type="ARBA" id="ARBA00022692"/>
    </source>
</evidence>
<evidence type="ECO:0000313" key="10">
    <source>
        <dbReference type="Proteomes" id="UP001583172"/>
    </source>
</evidence>
<dbReference type="EMBL" id="JAZGSY010000153">
    <property type="protein sequence ID" value="KAL1839509.1"/>
    <property type="molecule type" value="Genomic_DNA"/>
</dbReference>
<organism evidence="9 10">
    <name type="scientific">Humicola insolens</name>
    <name type="common">Soft-rot fungus</name>
    <dbReference type="NCBI Taxonomy" id="85995"/>
    <lineage>
        <taxon>Eukaryota</taxon>
        <taxon>Fungi</taxon>
        <taxon>Dikarya</taxon>
        <taxon>Ascomycota</taxon>
        <taxon>Pezizomycotina</taxon>
        <taxon>Sordariomycetes</taxon>
        <taxon>Sordariomycetidae</taxon>
        <taxon>Sordariales</taxon>
        <taxon>Chaetomiaceae</taxon>
        <taxon>Mycothermus</taxon>
    </lineage>
</organism>
<dbReference type="Proteomes" id="UP001583172">
    <property type="component" value="Unassembled WGS sequence"/>
</dbReference>
<feature type="region of interest" description="Disordered" evidence="6">
    <location>
        <begin position="347"/>
        <end position="385"/>
    </location>
</feature>
<sequence>MGLYSPAPPARPFSDDKATLLTSWWITVMCAFVIVLRLVGRLIRVEKLFGEDKVAALVLLPLFARMAFIHPVLLLGTNNVLLSDTDPLTEEDITRREIGSKLVLISRILQPAILWLLKLVTLKFFDLLVWQSGKRRHSILLLASRIVLALTFLGVVIANLAECQPFAHHWQVVPDPGGRCRQGYAYLLVHTVFHGFTELLLVAFPVAIVLRARSLPASRRALLIGLFALHLVSVVIAAYRVPRVLEDDGYQATRTGWASVEVLVATFVTNTLVLGTFVRDKGVKKRRFRYQPPPPEEGSVMRAAKRGSRGGRAGKMGLDEMEEDMEEDEEVVGGVVARRKMEGRRTEVVEDEDLERAKQAHHNRASSGSADSLIPRGGGFSRDNTGVMRTTTIQVAVSQAGERDPRGAAPDDVHGMRLRPADGVVTARVQGRLRGSSIRLREMGALPDSGS</sequence>
<evidence type="ECO:0000256" key="6">
    <source>
        <dbReference type="SAM" id="MobiDB-lite"/>
    </source>
</evidence>
<reference evidence="9 10" key="1">
    <citation type="journal article" date="2024" name="Commun. Biol.">
        <title>Comparative genomic analysis of thermophilic fungi reveals convergent evolutionary adaptations and gene losses.</title>
        <authorList>
            <person name="Steindorff A.S."/>
            <person name="Aguilar-Pontes M.V."/>
            <person name="Robinson A.J."/>
            <person name="Andreopoulos B."/>
            <person name="LaButti K."/>
            <person name="Kuo A."/>
            <person name="Mondo S."/>
            <person name="Riley R."/>
            <person name="Otillar R."/>
            <person name="Haridas S."/>
            <person name="Lipzen A."/>
            <person name="Grimwood J."/>
            <person name="Schmutz J."/>
            <person name="Clum A."/>
            <person name="Reid I.D."/>
            <person name="Moisan M.C."/>
            <person name="Butler G."/>
            <person name="Nguyen T.T.M."/>
            <person name="Dewar K."/>
            <person name="Conant G."/>
            <person name="Drula E."/>
            <person name="Henrissat B."/>
            <person name="Hansel C."/>
            <person name="Singer S."/>
            <person name="Hutchinson M.I."/>
            <person name="de Vries R.P."/>
            <person name="Natvig D.O."/>
            <person name="Powell A.J."/>
            <person name="Tsang A."/>
            <person name="Grigoriev I.V."/>
        </authorList>
    </citation>
    <scope>NUCLEOTIDE SEQUENCE [LARGE SCALE GENOMIC DNA]</scope>
    <source>
        <strain evidence="9 10">CBS 620.91</strain>
    </source>
</reference>
<feature type="domain" description="Rhodopsin" evidence="8">
    <location>
        <begin position="36"/>
        <end position="267"/>
    </location>
</feature>
<dbReference type="InterPro" id="IPR052337">
    <property type="entry name" value="SAT4-like"/>
</dbReference>
<feature type="transmembrane region" description="Helical" evidence="7">
    <location>
        <begin position="54"/>
        <end position="73"/>
    </location>
</feature>
<keyword evidence="2 7" id="KW-0812">Transmembrane</keyword>
<evidence type="ECO:0000256" key="4">
    <source>
        <dbReference type="ARBA" id="ARBA00023136"/>
    </source>
</evidence>
<keyword evidence="10" id="KW-1185">Reference proteome</keyword>
<keyword evidence="4 7" id="KW-0472">Membrane</keyword>